<dbReference type="FunFam" id="2.40.110.10:FF:000031">
    <property type="entry name" value="Acyl-CoA dehydrogenase, putative"/>
    <property type="match status" value="1"/>
</dbReference>
<comment type="cofactor">
    <cofactor evidence="1 9">
        <name>FAD</name>
        <dbReference type="ChEBI" id="CHEBI:57692"/>
    </cofactor>
</comment>
<dbReference type="InterPro" id="IPR006091">
    <property type="entry name" value="Acyl-CoA_Oxase/DH_mid-dom"/>
</dbReference>
<dbReference type="InterPro" id="IPR052166">
    <property type="entry name" value="Diverse_Acyl-CoA_DH"/>
</dbReference>
<evidence type="ECO:0000313" key="14">
    <source>
        <dbReference type="EMBL" id="SHF71639.1"/>
    </source>
</evidence>
<dbReference type="Proteomes" id="UP000184520">
    <property type="component" value="Unassembled WGS sequence"/>
</dbReference>
<name>A0A1M5DXF4_9ALTE</name>
<evidence type="ECO:0000256" key="5">
    <source>
        <dbReference type="ARBA" id="ARBA00051388"/>
    </source>
</evidence>
<dbReference type="RefSeq" id="WP_073316573.1">
    <property type="nucleotide sequence ID" value="NZ_FQWD01000001.1"/>
</dbReference>
<dbReference type="EC" id="1.3.99.41" evidence="7"/>
<proteinExistence type="inferred from homology"/>
<evidence type="ECO:0000256" key="4">
    <source>
        <dbReference type="ARBA" id="ARBA00022827"/>
    </source>
</evidence>
<dbReference type="Pfam" id="PF02771">
    <property type="entry name" value="Acyl-CoA_dh_N"/>
    <property type="match status" value="1"/>
</dbReference>
<dbReference type="InterPro" id="IPR009075">
    <property type="entry name" value="AcylCo_DH/oxidase_C"/>
</dbReference>
<dbReference type="Pfam" id="PF00441">
    <property type="entry name" value="Acyl-CoA_dh_1"/>
    <property type="match status" value="1"/>
</dbReference>
<feature type="domain" description="Acyl-CoA dehydrogenase/oxidase N-terminal" evidence="12">
    <location>
        <begin position="42"/>
        <end position="156"/>
    </location>
</feature>
<dbReference type="OrthoDB" id="9807883at2"/>
<protein>
    <recommendedName>
        <fullName evidence="8">3-methylmercaptopropionyl-CoA dehydrogenase</fullName>
        <ecNumber evidence="7">1.3.99.41</ecNumber>
    </recommendedName>
</protein>
<dbReference type="Pfam" id="PF12806">
    <property type="entry name" value="Acyl-CoA_dh_C"/>
    <property type="match status" value="1"/>
</dbReference>
<dbReference type="SUPFAM" id="SSF47203">
    <property type="entry name" value="Acyl-CoA dehydrogenase C-terminal domain-like"/>
    <property type="match status" value="1"/>
</dbReference>
<evidence type="ECO:0000313" key="15">
    <source>
        <dbReference type="Proteomes" id="UP000184520"/>
    </source>
</evidence>
<comment type="function">
    <text evidence="6">Involved in the assimilation of dimethylsulphoniopropionate (DMSP), an important compound in the fixation of carbon in marine phytoplankton, by mediating the conversion of 3-(methylthio)propanoyl-CoA (MMPA-CoA) to 3-(methylthio)acryloyl-CoA (MTA-CoA).</text>
</comment>
<evidence type="ECO:0000256" key="2">
    <source>
        <dbReference type="ARBA" id="ARBA00009347"/>
    </source>
</evidence>
<dbReference type="Gene3D" id="1.10.540.10">
    <property type="entry name" value="Acyl-CoA dehydrogenase/oxidase, N-terminal domain"/>
    <property type="match status" value="1"/>
</dbReference>
<comment type="similarity">
    <text evidence="2 9">Belongs to the acyl-CoA dehydrogenase family.</text>
</comment>
<dbReference type="PANTHER" id="PTHR42803:SF3">
    <property type="entry name" value="ACYL-COA DEHYDROGENASE-RELATED"/>
    <property type="match status" value="1"/>
</dbReference>
<dbReference type="Gene3D" id="1.20.140.10">
    <property type="entry name" value="Butyryl-CoA Dehydrogenase, subunit A, domain 3"/>
    <property type="match status" value="1"/>
</dbReference>
<dbReference type="InterPro" id="IPR046373">
    <property type="entry name" value="Acyl-CoA_Oxase/DH_mid-dom_sf"/>
</dbReference>
<dbReference type="GO" id="GO:0003995">
    <property type="term" value="F:acyl-CoA dehydrogenase activity"/>
    <property type="evidence" value="ECO:0007669"/>
    <property type="project" value="InterPro"/>
</dbReference>
<dbReference type="STRING" id="634436.SAMN05216361_0167"/>
<evidence type="ECO:0000256" key="6">
    <source>
        <dbReference type="ARBA" id="ARBA00058683"/>
    </source>
</evidence>
<organism evidence="14 15">
    <name type="scientific">Marisediminitalea aggregata</name>
    <dbReference type="NCBI Taxonomy" id="634436"/>
    <lineage>
        <taxon>Bacteria</taxon>
        <taxon>Pseudomonadati</taxon>
        <taxon>Pseudomonadota</taxon>
        <taxon>Gammaproteobacteria</taxon>
        <taxon>Alteromonadales</taxon>
        <taxon>Alteromonadaceae</taxon>
        <taxon>Marisediminitalea</taxon>
    </lineage>
</organism>
<dbReference type="SUPFAM" id="SSF56645">
    <property type="entry name" value="Acyl-CoA dehydrogenase NM domain-like"/>
    <property type="match status" value="1"/>
</dbReference>
<evidence type="ECO:0000259" key="12">
    <source>
        <dbReference type="Pfam" id="PF02771"/>
    </source>
</evidence>
<evidence type="ECO:0000259" key="13">
    <source>
        <dbReference type="Pfam" id="PF12806"/>
    </source>
</evidence>
<dbReference type="PANTHER" id="PTHR42803">
    <property type="entry name" value="ACYL-COA DEHYDROGENASE"/>
    <property type="match status" value="1"/>
</dbReference>
<evidence type="ECO:0000256" key="1">
    <source>
        <dbReference type="ARBA" id="ARBA00001974"/>
    </source>
</evidence>
<dbReference type="AlphaFoldDB" id="A0A1M5DXF4"/>
<dbReference type="InterPro" id="IPR036250">
    <property type="entry name" value="AcylCo_DH-like_C"/>
</dbReference>
<dbReference type="InterPro" id="IPR006089">
    <property type="entry name" value="Acyl-CoA_DH_CS"/>
</dbReference>
<feature type="domain" description="Acetyl-CoA dehydrogenase-like C-terminal" evidence="13">
    <location>
        <begin position="469"/>
        <end position="597"/>
    </location>
</feature>
<evidence type="ECO:0000256" key="3">
    <source>
        <dbReference type="ARBA" id="ARBA00022630"/>
    </source>
</evidence>
<dbReference type="InterPro" id="IPR037069">
    <property type="entry name" value="AcylCoA_DH/ox_N_sf"/>
</dbReference>
<evidence type="ECO:0000256" key="7">
    <source>
        <dbReference type="ARBA" id="ARBA00066694"/>
    </source>
</evidence>
<evidence type="ECO:0000256" key="8">
    <source>
        <dbReference type="ARBA" id="ARBA00069043"/>
    </source>
</evidence>
<dbReference type="InterPro" id="IPR013786">
    <property type="entry name" value="AcylCoA_DH/ox_N"/>
</dbReference>
<dbReference type="InterPro" id="IPR025878">
    <property type="entry name" value="Acyl-CoA_dh-like_C_dom"/>
</dbReference>
<evidence type="ECO:0000256" key="9">
    <source>
        <dbReference type="RuleBase" id="RU362125"/>
    </source>
</evidence>
<evidence type="ECO:0000259" key="11">
    <source>
        <dbReference type="Pfam" id="PF02770"/>
    </source>
</evidence>
<accession>A0A1M5DXF4</accession>
<evidence type="ECO:0000259" key="10">
    <source>
        <dbReference type="Pfam" id="PF00441"/>
    </source>
</evidence>
<dbReference type="PROSITE" id="PS00073">
    <property type="entry name" value="ACYL_COA_DH_2"/>
    <property type="match status" value="1"/>
</dbReference>
<comment type="catalytic activity">
    <reaction evidence="5">
        <text>3-(methylsulfanyl)propanoyl-CoA + oxidized [electron-transfer flavoprotein] + H(+) = 3-(methylsulfanyl)acryloyl-CoA + reduced [electron-transfer flavoprotein]</text>
        <dbReference type="Rhea" id="RHEA:52612"/>
        <dbReference type="Rhea" id="RHEA-COMP:10685"/>
        <dbReference type="Rhea" id="RHEA-COMP:10686"/>
        <dbReference type="ChEBI" id="CHEBI:15378"/>
        <dbReference type="ChEBI" id="CHEBI:57692"/>
        <dbReference type="ChEBI" id="CHEBI:58307"/>
        <dbReference type="ChEBI" id="CHEBI:82815"/>
        <dbReference type="ChEBI" id="CHEBI:84994"/>
        <dbReference type="EC" id="1.3.99.41"/>
    </reaction>
    <physiologicalReaction direction="left-to-right" evidence="5">
        <dbReference type="Rhea" id="RHEA:52613"/>
    </physiologicalReaction>
</comment>
<keyword evidence="15" id="KW-1185">Reference proteome</keyword>
<keyword evidence="3 9" id="KW-0285">Flavoprotein</keyword>
<dbReference type="Pfam" id="PF02770">
    <property type="entry name" value="Acyl-CoA_dh_M"/>
    <property type="match status" value="1"/>
</dbReference>
<dbReference type="InterPro" id="IPR009100">
    <property type="entry name" value="AcylCoA_DH/oxidase_NM_dom_sf"/>
</dbReference>
<reference evidence="15" key="1">
    <citation type="submission" date="2016-11" db="EMBL/GenBank/DDBJ databases">
        <authorList>
            <person name="Varghese N."/>
            <person name="Submissions S."/>
        </authorList>
    </citation>
    <scope>NUCLEOTIDE SEQUENCE [LARGE SCALE GENOMIC DNA]</scope>
    <source>
        <strain evidence="15">CGMCC 1.8995</strain>
    </source>
</reference>
<keyword evidence="4 9" id="KW-0274">FAD</keyword>
<dbReference type="GO" id="GO:0050660">
    <property type="term" value="F:flavin adenine dinucleotide binding"/>
    <property type="evidence" value="ECO:0007669"/>
    <property type="project" value="InterPro"/>
</dbReference>
<feature type="domain" description="Acyl-CoA dehydrogenase/oxidase C-terminal" evidence="10">
    <location>
        <begin position="284"/>
        <end position="451"/>
    </location>
</feature>
<feature type="domain" description="Acyl-CoA oxidase/dehydrogenase middle" evidence="11">
    <location>
        <begin position="162"/>
        <end position="267"/>
    </location>
</feature>
<sequence>MSNTLMNFQDLNFLLYDILDVEKLTAYSRFNDHSRETFDATIETAYSIARDWFAPCAAKLDEHEPQFIDGKVDIIPEVSAALEQYYEAGFGSATHDYELGGMQLPFTVSVACKAIFGAANMPILSYPSLTNANANVIRNFGSEQQKQRYLAPMLEGRFMGTMALTEPQAGSSLSDIKTTALPADDGTYRLSGNKIFISGGDHELSENIIHLVLARIQGAPEGVKGLSLFIVPKILVNEDGSLGERNDVNLAGLIHKMGWRGTTSTMLNFGEKEGAVGYLVGEPNRGLLYMFQMMNEARIGVGVGAVSQGYTSYLHALDYARNRPQGRHPHEKDPTTAQLPITAHSDIKRMLLAAKSYVEGSLCLSLYGATLADTHAHGSDPVEAKRAGSLLDILTPILKSWPSKYCLEANAIAIQVHGGYGYTREYPVERFYRDNRLNPIHEGTEGIQALDLLGRKVSMQNGLPYKLLSDEIQNTVAACKSIPQLAEFADALGKSKALLDTTTQTLVAAMRDSQANLALTNATLYLHAFGHVVVAWLWLRQAHVALSGNQESTGHERRLFLKGKLSACRYFYRYELPQIDATCNLLQSMDESCFELDPDWL</sequence>
<dbReference type="EMBL" id="FQWD01000001">
    <property type="protein sequence ID" value="SHF71639.1"/>
    <property type="molecule type" value="Genomic_DNA"/>
</dbReference>
<gene>
    <name evidence="14" type="ORF">SAMN05216361_0167</name>
</gene>
<keyword evidence="9" id="KW-0560">Oxidoreductase</keyword>
<dbReference type="Gene3D" id="2.40.110.10">
    <property type="entry name" value="Butyryl-CoA Dehydrogenase, subunit A, domain 2"/>
    <property type="match status" value="1"/>
</dbReference>